<dbReference type="RefSeq" id="WP_012966066.1">
    <property type="nucleotide sequence ID" value="NC_013849.1"/>
</dbReference>
<dbReference type="Proteomes" id="UP000002613">
    <property type="component" value="Chromosome"/>
</dbReference>
<dbReference type="HOGENOM" id="CLU_2021408_0_0_2"/>
<dbReference type="eggNOG" id="arCOG02797">
    <property type="taxonomic scope" value="Archaea"/>
</dbReference>
<organism evidence="1 2">
    <name type="scientific">Ferroglobus placidus (strain DSM 10642 / AEDII12DO)</name>
    <dbReference type="NCBI Taxonomy" id="589924"/>
    <lineage>
        <taxon>Archaea</taxon>
        <taxon>Methanobacteriati</taxon>
        <taxon>Methanobacteriota</taxon>
        <taxon>Archaeoglobi</taxon>
        <taxon>Archaeoglobales</taxon>
        <taxon>Archaeoglobaceae</taxon>
        <taxon>Ferroglobus</taxon>
    </lineage>
</organism>
<protein>
    <submittedName>
        <fullName evidence="1">Uncharacterized protein</fullName>
    </submittedName>
</protein>
<sequence>MISRKPIRRGEPKSVNVEKDVEIPVFGNGGVFPYKALERRLQLVQFPIRSESDLLYAIGVIEPNSNKGLRMIKAAKFMKKISDSIIGSLKNDFPFENAETLINKIRERDPKITVHISGKGKV</sequence>
<evidence type="ECO:0000313" key="2">
    <source>
        <dbReference type="Proteomes" id="UP000002613"/>
    </source>
</evidence>
<dbReference type="EMBL" id="CP001899">
    <property type="protein sequence ID" value="ADC65726.1"/>
    <property type="molecule type" value="Genomic_DNA"/>
</dbReference>
<dbReference type="AlphaFoldDB" id="D3RZ13"/>
<gene>
    <name evidence="1" type="ordered locus">Ferp_1577</name>
</gene>
<reference evidence="1 2" key="2">
    <citation type="journal article" date="2011" name="Stand. Genomic Sci.">
        <title>Complete genome sequence of Ferroglobus placidus AEDII12DO.</title>
        <authorList>
            <person name="Anderson I."/>
            <person name="Risso C."/>
            <person name="Holmes D."/>
            <person name="Lucas S."/>
            <person name="Copeland A."/>
            <person name="Lapidus A."/>
            <person name="Cheng J.F."/>
            <person name="Bruce D."/>
            <person name="Goodwin L."/>
            <person name="Pitluck S."/>
            <person name="Saunders E."/>
            <person name="Brettin T."/>
            <person name="Detter J.C."/>
            <person name="Han C."/>
            <person name="Tapia R."/>
            <person name="Larimer F."/>
            <person name="Land M."/>
            <person name="Hauser L."/>
            <person name="Woyke T."/>
            <person name="Lovley D."/>
            <person name="Kyrpides N."/>
            <person name="Ivanova N."/>
        </authorList>
    </citation>
    <scope>NUCLEOTIDE SEQUENCE [LARGE SCALE GENOMIC DNA]</scope>
    <source>
        <strain evidence="2">DSM 10642 / AEDII12DO</strain>
    </source>
</reference>
<dbReference type="STRING" id="589924.Ferp_1577"/>
<reference evidence="2" key="1">
    <citation type="submission" date="2010-02" db="EMBL/GenBank/DDBJ databases">
        <title>Complete sequence of Ferroglobus placidus DSM 10642.</title>
        <authorList>
            <consortium name="US DOE Joint Genome Institute"/>
            <person name="Lucas S."/>
            <person name="Copeland A."/>
            <person name="Lapidus A."/>
            <person name="Cheng J.-F."/>
            <person name="Bruce D."/>
            <person name="Goodwin L."/>
            <person name="Pitluck S."/>
            <person name="Saunders E."/>
            <person name="Brettin T."/>
            <person name="Detter J.C."/>
            <person name="Han C."/>
            <person name="Tapia R."/>
            <person name="Larimer F."/>
            <person name="Land M."/>
            <person name="Hauser L."/>
            <person name="Kyrpides N."/>
            <person name="Ivanova N."/>
            <person name="Holmes D."/>
            <person name="Lovley D."/>
            <person name="Kyrpides N."/>
            <person name="Anderson I.J."/>
            <person name="Woyke T."/>
        </authorList>
    </citation>
    <scope>NUCLEOTIDE SEQUENCE [LARGE SCALE GENOMIC DNA]</scope>
    <source>
        <strain evidence="2">DSM 10642 / AEDII12DO</strain>
    </source>
</reference>
<name>D3RZ13_FERPA</name>
<dbReference type="GeneID" id="8779098"/>
<dbReference type="KEGG" id="fpl:Ferp_1577"/>
<proteinExistence type="predicted"/>
<keyword evidence="2" id="KW-1185">Reference proteome</keyword>
<accession>D3RZ13</accession>
<evidence type="ECO:0000313" key="1">
    <source>
        <dbReference type="EMBL" id="ADC65726.1"/>
    </source>
</evidence>
<dbReference type="PaxDb" id="589924-Ferp_1577"/>